<dbReference type="Proteomes" id="UP001214553">
    <property type="component" value="Chromosome"/>
</dbReference>
<evidence type="ECO:0008006" key="3">
    <source>
        <dbReference type="Google" id="ProtNLM"/>
    </source>
</evidence>
<evidence type="ECO:0000313" key="1">
    <source>
        <dbReference type="EMBL" id="WEG08604.1"/>
    </source>
</evidence>
<protein>
    <recommendedName>
        <fullName evidence="3">Cthe-2314-like HEPN domain-containing protein</fullName>
    </recommendedName>
</protein>
<dbReference type="EMBL" id="CP119108">
    <property type="protein sequence ID" value="WEG08604.1"/>
    <property type="molecule type" value="Genomic_DNA"/>
</dbReference>
<accession>A0ABY8BWP7</accession>
<reference evidence="1 2" key="1">
    <citation type="submission" date="2023-03" db="EMBL/GenBank/DDBJ databases">
        <title>Genome sequence of Microbacterium sp. KACC 23027.</title>
        <authorList>
            <person name="Kim S."/>
            <person name="Heo J."/>
            <person name="Kwon S.-W."/>
        </authorList>
    </citation>
    <scope>NUCLEOTIDE SEQUENCE [LARGE SCALE GENOMIC DNA]</scope>
    <source>
        <strain evidence="1 2">KACC 23027</strain>
    </source>
</reference>
<sequence>MSNAARPTFHEAIEIWEHFFMAHNVMSLNTEALVEYFRRICFPGELAFQYLQAVSSGERRNEVKDGVDLEVNRLTLNYLASVATLVDISRNTISHYAGTATASEYDDRVASIRGRGLGPLLMRLRAHVLHHEHLPWATRVYFGNEGRLLDIVVRRDELLAYKDMRGPARRYLESLDSNVPFIDLVIDYGREAGELNAWLWTQMANLHRELKPAESSEPRGGQLT</sequence>
<gene>
    <name evidence="1" type="ORF">PU630_15370</name>
</gene>
<evidence type="ECO:0000313" key="2">
    <source>
        <dbReference type="Proteomes" id="UP001214553"/>
    </source>
</evidence>
<dbReference type="RefSeq" id="WP_275277932.1">
    <property type="nucleotide sequence ID" value="NZ_CP119108.1"/>
</dbReference>
<keyword evidence="2" id="KW-1185">Reference proteome</keyword>
<name>A0ABY8BWP7_9MICO</name>
<proteinExistence type="predicted"/>
<organism evidence="1 2">
    <name type="scientific">Microbacterium horticulturae</name>
    <dbReference type="NCBI Taxonomy" id="3028316"/>
    <lineage>
        <taxon>Bacteria</taxon>
        <taxon>Bacillati</taxon>
        <taxon>Actinomycetota</taxon>
        <taxon>Actinomycetes</taxon>
        <taxon>Micrococcales</taxon>
        <taxon>Microbacteriaceae</taxon>
        <taxon>Microbacterium</taxon>
    </lineage>
</organism>